<evidence type="ECO:0000256" key="1">
    <source>
        <dbReference type="SAM" id="MobiDB-lite"/>
    </source>
</evidence>
<sequence length="85" mass="9504">VQSAMQRKFAQHRGQWKRRSLVTNDSHCNYHTKSSITETSRVSISLDNGPTNTNGGMHMLNGQSNGKRRSSNEPDSCDLPESTEI</sequence>
<gene>
    <name evidence="2" type="ORF">M9458_045555</name>
</gene>
<organism evidence="2 3">
    <name type="scientific">Cirrhinus mrigala</name>
    <name type="common">Mrigala</name>
    <dbReference type="NCBI Taxonomy" id="683832"/>
    <lineage>
        <taxon>Eukaryota</taxon>
        <taxon>Metazoa</taxon>
        <taxon>Chordata</taxon>
        <taxon>Craniata</taxon>
        <taxon>Vertebrata</taxon>
        <taxon>Euteleostomi</taxon>
        <taxon>Actinopterygii</taxon>
        <taxon>Neopterygii</taxon>
        <taxon>Teleostei</taxon>
        <taxon>Ostariophysi</taxon>
        <taxon>Cypriniformes</taxon>
        <taxon>Cyprinidae</taxon>
        <taxon>Labeoninae</taxon>
        <taxon>Labeonini</taxon>
        <taxon>Cirrhinus</taxon>
    </lineage>
</organism>
<dbReference type="AlphaFoldDB" id="A0ABD0N7J6"/>
<evidence type="ECO:0000313" key="2">
    <source>
        <dbReference type="EMBL" id="KAL0157479.1"/>
    </source>
</evidence>
<comment type="caution">
    <text evidence="2">The sequence shown here is derived from an EMBL/GenBank/DDBJ whole genome shotgun (WGS) entry which is preliminary data.</text>
</comment>
<feature type="compositionally biased region" description="Polar residues" evidence="1">
    <location>
        <begin position="28"/>
        <end position="65"/>
    </location>
</feature>
<feature type="region of interest" description="Disordered" evidence="1">
    <location>
        <begin position="28"/>
        <end position="85"/>
    </location>
</feature>
<dbReference type="Proteomes" id="UP001529510">
    <property type="component" value="Unassembled WGS sequence"/>
</dbReference>
<reference evidence="2 3" key="1">
    <citation type="submission" date="2024-05" db="EMBL/GenBank/DDBJ databases">
        <title>Genome sequencing and assembly of Indian major carp, Cirrhinus mrigala (Hamilton, 1822).</title>
        <authorList>
            <person name="Mohindra V."/>
            <person name="Chowdhury L.M."/>
            <person name="Lal K."/>
            <person name="Jena J.K."/>
        </authorList>
    </citation>
    <scope>NUCLEOTIDE SEQUENCE [LARGE SCALE GENOMIC DNA]</scope>
    <source>
        <strain evidence="2">CM1030</strain>
        <tissue evidence="2">Blood</tissue>
    </source>
</reference>
<proteinExistence type="predicted"/>
<dbReference type="EMBL" id="JAMKFB020000023">
    <property type="protein sequence ID" value="KAL0157479.1"/>
    <property type="molecule type" value="Genomic_DNA"/>
</dbReference>
<name>A0ABD0N7J6_CIRMR</name>
<protein>
    <submittedName>
        <fullName evidence="2">Uncharacterized protein</fullName>
    </submittedName>
</protein>
<keyword evidence="3" id="KW-1185">Reference proteome</keyword>
<accession>A0ABD0N7J6</accession>
<feature type="compositionally biased region" description="Acidic residues" evidence="1">
    <location>
        <begin position="75"/>
        <end position="85"/>
    </location>
</feature>
<evidence type="ECO:0000313" key="3">
    <source>
        <dbReference type="Proteomes" id="UP001529510"/>
    </source>
</evidence>
<feature type="non-terminal residue" evidence="2">
    <location>
        <position position="1"/>
    </location>
</feature>